<dbReference type="GO" id="GO:0005886">
    <property type="term" value="C:plasma membrane"/>
    <property type="evidence" value="ECO:0007669"/>
    <property type="project" value="UniProtKB-SubCell"/>
</dbReference>
<evidence type="ECO:0000256" key="1">
    <source>
        <dbReference type="ARBA" id="ARBA00004651"/>
    </source>
</evidence>
<evidence type="ECO:0000256" key="4">
    <source>
        <dbReference type="ARBA" id="ARBA00022475"/>
    </source>
</evidence>
<evidence type="ECO:0000256" key="6">
    <source>
        <dbReference type="ARBA" id="ARBA00022989"/>
    </source>
</evidence>
<sequence length="313" mass="33949">MLSNLFVAIGAVVPMFCLILIGVFVKRTKMLTDEELVHTNRMVFRVFFFCMMFYNIYTTDLSTTFRPGLMLFGGVGVIAVFLLATLFVCKFEPSNKRRGAMIQAIFRSNFVLMGIPLVSNIFGEDQLALPTMMIAIIVPIYNVVAVFVLETFRGGRFYLPGILLGVLKNPMILGAIAAVLFLLIGVPVPAPILKPIKQVAAATTPVALIILGASFKGSSFHAHVKQLVACVAARLILVPAVMISLAIYLGFRDMELITLTAIFASPCAVASFAMAQQMGSDADLAGNCVVYTSALSCLTLFGWVFALKSFGLF</sequence>
<keyword evidence="6 8" id="KW-1133">Transmembrane helix</keyword>
<feature type="transmembrane region" description="Helical" evidence="8">
    <location>
        <begin position="196"/>
        <end position="215"/>
    </location>
</feature>
<feature type="transmembrane region" description="Helical" evidence="8">
    <location>
        <begin position="128"/>
        <end position="149"/>
    </location>
</feature>
<evidence type="ECO:0000256" key="2">
    <source>
        <dbReference type="ARBA" id="ARBA00010145"/>
    </source>
</evidence>
<feature type="transmembrane region" description="Helical" evidence="8">
    <location>
        <begin position="101"/>
        <end position="122"/>
    </location>
</feature>
<feature type="transmembrane region" description="Helical" evidence="8">
    <location>
        <begin position="256"/>
        <end position="276"/>
    </location>
</feature>
<evidence type="ECO:0000256" key="5">
    <source>
        <dbReference type="ARBA" id="ARBA00022692"/>
    </source>
</evidence>
<dbReference type="Pfam" id="PF03547">
    <property type="entry name" value="Mem_trans"/>
    <property type="match status" value="1"/>
</dbReference>
<dbReference type="RefSeq" id="WP_149172529.1">
    <property type="nucleotide sequence ID" value="NZ_VTOY01000029.1"/>
</dbReference>
<evidence type="ECO:0000256" key="3">
    <source>
        <dbReference type="ARBA" id="ARBA00022448"/>
    </source>
</evidence>
<organism evidence="9 10">
    <name type="scientific">Selenomonas ruminis</name>
    <dbReference type="NCBI Taxonomy" id="2593411"/>
    <lineage>
        <taxon>Bacteria</taxon>
        <taxon>Bacillati</taxon>
        <taxon>Bacillota</taxon>
        <taxon>Negativicutes</taxon>
        <taxon>Selenomonadales</taxon>
        <taxon>Selenomonadaceae</taxon>
        <taxon>Selenomonas</taxon>
    </lineage>
</organism>
<keyword evidence="10" id="KW-1185">Reference proteome</keyword>
<protein>
    <submittedName>
        <fullName evidence="9">AEC family transporter</fullName>
    </submittedName>
</protein>
<dbReference type="InterPro" id="IPR038770">
    <property type="entry name" value="Na+/solute_symporter_sf"/>
</dbReference>
<comment type="similarity">
    <text evidence="2">Belongs to the auxin efflux carrier (TC 2.A.69) family.</text>
</comment>
<accession>A0A5D6VXL3</accession>
<feature type="transmembrane region" description="Helical" evidence="8">
    <location>
        <begin position="288"/>
        <end position="307"/>
    </location>
</feature>
<gene>
    <name evidence="9" type="ORF">FZ040_13745</name>
</gene>
<keyword evidence="7 8" id="KW-0472">Membrane</keyword>
<feature type="transmembrane region" description="Helical" evidence="8">
    <location>
        <begin position="170"/>
        <end position="190"/>
    </location>
</feature>
<proteinExistence type="inferred from homology"/>
<comment type="caution">
    <text evidence="9">The sequence shown here is derived from an EMBL/GenBank/DDBJ whole genome shotgun (WGS) entry which is preliminary data.</text>
</comment>
<dbReference type="GO" id="GO:0055085">
    <property type="term" value="P:transmembrane transport"/>
    <property type="evidence" value="ECO:0007669"/>
    <property type="project" value="InterPro"/>
</dbReference>
<comment type="subcellular location">
    <subcellularLocation>
        <location evidence="1">Cell membrane</location>
        <topology evidence="1">Multi-pass membrane protein</topology>
    </subcellularLocation>
</comment>
<keyword evidence="5 8" id="KW-0812">Transmembrane</keyword>
<feature type="transmembrane region" description="Helical" evidence="8">
    <location>
        <begin position="37"/>
        <end position="57"/>
    </location>
</feature>
<evidence type="ECO:0000256" key="8">
    <source>
        <dbReference type="SAM" id="Phobius"/>
    </source>
</evidence>
<dbReference type="InterPro" id="IPR004776">
    <property type="entry name" value="Mem_transp_PIN-like"/>
</dbReference>
<dbReference type="EMBL" id="VTOY01000029">
    <property type="protein sequence ID" value="TYZ19154.1"/>
    <property type="molecule type" value="Genomic_DNA"/>
</dbReference>
<dbReference type="AlphaFoldDB" id="A0A5D6VXL3"/>
<dbReference type="Proteomes" id="UP000323646">
    <property type="component" value="Unassembled WGS sequence"/>
</dbReference>
<evidence type="ECO:0000256" key="7">
    <source>
        <dbReference type="ARBA" id="ARBA00023136"/>
    </source>
</evidence>
<dbReference type="PANTHER" id="PTHR36838:SF4">
    <property type="entry name" value="AUXIN EFFLUX CARRIER FAMILY PROTEIN"/>
    <property type="match status" value="1"/>
</dbReference>
<keyword evidence="3" id="KW-0813">Transport</keyword>
<dbReference type="Gene3D" id="1.20.1530.20">
    <property type="match status" value="1"/>
</dbReference>
<feature type="transmembrane region" description="Helical" evidence="8">
    <location>
        <begin position="69"/>
        <end position="89"/>
    </location>
</feature>
<evidence type="ECO:0000313" key="9">
    <source>
        <dbReference type="EMBL" id="TYZ19154.1"/>
    </source>
</evidence>
<keyword evidence="4" id="KW-1003">Cell membrane</keyword>
<dbReference type="PANTHER" id="PTHR36838">
    <property type="entry name" value="AUXIN EFFLUX CARRIER FAMILY PROTEIN"/>
    <property type="match status" value="1"/>
</dbReference>
<name>A0A5D6VXL3_9FIRM</name>
<reference evidence="9 10" key="1">
    <citation type="submission" date="2019-08" db="EMBL/GenBank/DDBJ databases">
        <title>Selenomonas sp. mPRGC5 and Selenomonas sp. mPRGC8 isolated from ruminal fluid of dairy goat (Capra hircus).</title>
        <authorList>
            <person name="Poothong S."/>
            <person name="Nuengjamnong C."/>
            <person name="Tanasupawat S."/>
        </authorList>
    </citation>
    <scope>NUCLEOTIDE SEQUENCE [LARGE SCALE GENOMIC DNA]</scope>
    <source>
        <strain evidence="10">mPRGC5</strain>
    </source>
</reference>
<evidence type="ECO:0000313" key="10">
    <source>
        <dbReference type="Proteomes" id="UP000323646"/>
    </source>
</evidence>
<dbReference type="OrthoDB" id="9798064at2"/>
<feature type="transmembrane region" description="Helical" evidence="8">
    <location>
        <begin position="227"/>
        <end position="250"/>
    </location>
</feature>
<feature type="transmembrane region" description="Helical" evidence="8">
    <location>
        <begin position="6"/>
        <end position="25"/>
    </location>
</feature>